<dbReference type="EMBL" id="BGPR01000183">
    <property type="protein sequence ID" value="GBM02703.1"/>
    <property type="molecule type" value="Genomic_DNA"/>
</dbReference>
<protein>
    <submittedName>
        <fullName evidence="2">Uncharacterized protein</fullName>
    </submittedName>
</protein>
<evidence type="ECO:0000313" key="3">
    <source>
        <dbReference type="Proteomes" id="UP000499080"/>
    </source>
</evidence>
<dbReference type="AlphaFoldDB" id="A0A4Y2CED5"/>
<proteinExistence type="predicted"/>
<keyword evidence="3" id="KW-1185">Reference proteome</keyword>
<reference evidence="2 3" key="1">
    <citation type="journal article" date="2019" name="Sci. Rep.">
        <title>Orb-weaving spider Araneus ventricosus genome elucidates the spidroin gene catalogue.</title>
        <authorList>
            <person name="Kono N."/>
            <person name="Nakamura H."/>
            <person name="Ohtoshi R."/>
            <person name="Moran D.A.P."/>
            <person name="Shinohara A."/>
            <person name="Yoshida Y."/>
            <person name="Fujiwara M."/>
            <person name="Mori M."/>
            <person name="Tomita M."/>
            <person name="Arakawa K."/>
        </authorList>
    </citation>
    <scope>NUCLEOTIDE SEQUENCE [LARGE SCALE GENOMIC DNA]</scope>
</reference>
<comment type="caution">
    <text evidence="2">The sequence shown here is derived from an EMBL/GenBank/DDBJ whole genome shotgun (WGS) entry which is preliminary data.</text>
</comment>
<dbReference type="Proteomes" id="UP000499080">
    <property type="component" value="Unassembled WGS sequence"/>
</dbReference>
<sequence length="111" mass="12493">MKNIDRKMDFATQMDQSLKKKGPKQASTRASTHCLEISTQTVLIKSDASSQVEKKEFIVKSTQTVSEIKCDKEAQTLLQASDYKETQTSSKFCLDKEVQTDNIQNSPKVCL</sequence>
<organism evidence="2 3">
    <name type="scientific">Araneus ventricosus</name>
    <name type="common">Orbweaver spider</name>
    <name type="synonym">Epeira ventricosa</name>
    <dbReference type="NCBI Taxonomy" id="182803"/>
    <lineage>
        <taxon>Eukaryota</taxon>
        <taxon>Metazoa</taxon>
        <taxon>Ecdysozoa</taxon>
        <taxon>Arthropoda</taxon>
        <taxon>Chelicerata</taxon>
        <taxon>Arachnida</taxon>
        <taxon>Araneae</taxon>
        <taxon>Araneomorphae</taxon>
        <taxon>Entelegynae</taxon>
        <taxon>Araneoidea</taxon>
        <taxon>Araneidae</taxon>
        <taxon>Araneus</taxon>
    </lineage>
</organism>
<name>A0A4Y2CED5_ARAVE</name>
<evidence type="ECO:0000313" key="2">
    <source>
        <dbReference type="EMBL" id="GBM02703.1"/>
    </source>
</evidence>
<evidence type="ECO:0000256" key="1">
    <source>
        <dbReference type="SAM" id="MobiDB-lite"/>
    </source>
</evidence>
<gene>
    <name evidence="2" type="ORF">AVEN_40784_1</name>
</gene>
<accession>A0A4Y2CED5</accession>
<feature type="region of interest" description="Disordered" evidence="1">
    <location>
        <begin position="1"/>
        <end position="31"/>
    </location>
</feature>